<evidence type="ECO:0000313" key="1">
    <source>
        <dbReference type="EMBL" id="MBE9040328.1"/>
    </source>
</evidence>
<proteinExistence type="predicted"/>
<keyword evidence="2" id="KW-1185">Reference proteome</keyword>
<protein>
    <submittedName>
        <fullName evidence="1">Uncharacterized protein</fullName>
    </submittedName>
</protein>
<comment type="caution">
    <text evidence="1">The sequence shown here is derived from an EMBL/GenBank/DDBJ whole genome shotgun (WGS) entry which is preliminary data.</text>
</comment>
<reference evidence="1" key="1">
    <citation type="submission" date="2020-10" db="EMBL/GenBank/DDBJ databases">
        <authorList>
            <person name="Castelo-Branco R."/>
            <person name="Eusebio N."/>
            <person name="Adriana R."/>
            <person name="Vieira A."/>
            <person name="Brugerolle De Fraissinette N."/>
            <person name="Rezende De Castro R."/>
            <person name="Schneider M.P."/>
            <person name="Vasconcelos V."/>
            <person name="Leao P.N."/>
        </authorList>
    </citation>
    <scope>NUCLEOTIDE SEQUENCE</scope>
    <source>
        <strain evidence="1">LEGE 11467</strain>
    </source>
</reference>
<sequence>MSVSYKDATQGDRLYARSLQTHERNFTFSPPPVFASYFPSKMVSDWNLLCDRDRNEWLYWNDEYPLGRF</sequence>
<dbReference type="Proteomes" id="UP000621799">
    <property type="component" value="Unassembled WGS sequence"/>
</dbReference>
<gene>
    <name evidence="1" type="ORF">IQ235_05920</name>
</gene>
<dbReference type="RefSeq" id="WP_264320581.1">
    <property type="nucleotide sequence ID" value="NZ_JADEXN010000075.1"/>
</dbReference>
<dbReference type="EMBL" id="JADEXN010000075">
    <property type="protein sequence ID" value="MBE9040328.1"/>
    <property type="molecule type" value="Genomic_DNA"/>
</dbReference>
<evidence type="ECO:0000313" key="2">
    <source>
        <dbReference type="Proteomes" id="UP000621799"/>
    </source>
</evidence>
<organism evidence="1 2">
    <name type="scientific">Zarconia navalis LEGE 11467</name>
    <dbReference type="NCBI Taxonomy" id="1828826"/>
    <lineage>
        <taxon>Bacteria</taxon>
        <taxon>Bacillati</taxon>
        <taxon>Cyanobacteriota</taxon>
        <taxon>Cyanophyceae</taxon>
        <taxon>Oscillatoriophycideae</taxon>
        <taxon>Oscillatoriales</taxon>
        <taxon>Oscillatoriales incertae sedis</taxon>
        <taxon>Zarconia</taxon>
        <taxon>Zarconia navalis</taxon>
    </lineage>
</organism>
<accession>A0A928Z847</accession>
<name>A0A928Z847_9CYAN</name>
<dbReference type="AlphaFoldDB" id="A0A928Z847"/>